<dbReference type="InterPro" id="IPR011009">
    <property type="entry name" value="Kinase-like_dom_sf"/>
</dbReference>
<reference evidence="17" key="2">
    <citation type="submission" date="2025-08" db="UniProtKB">
        <authorList>
            <consortium name="Ensembl"/>
        </authorList>
    </citation>
    <scope>IDENTIFICATION</scope>
</reference>
<evidence type="ECO:0000256" key="13">
    <source>
        <dbReference type="RuleBase" id="RU362096"/>
    </source>
</evidence>
<dbReference type="InterPro" id="IPR000980">
    <property type="entry name" value="SH2"/>
</dbReference>
<evidence type="ECO:0000256" key="11">
    <source>
        <dbReference type="PROSITE-ProRule" id="PRU00192"/>
    </source>
</evidence>
<feature type="domain" description="Protein kinase" evidence="16">
    <location>
        <begin position="213"/>
        <end position="468"/>
    </location>
</feature>
<dbReference type="STRING" id="7719.ENSCINP00000011940"/>
<dbReference type="Pfam" id="PF00018">
    <property type="entry name" value="SH3_1"/>
    <property type="match status" value="1"/>
</dbReference>
<evidence type="ECO:0000259" key="14">
    <source>
        <dbReference type="PROSITE" id="PS50001"/>
    </source>
</evidence>
<dbReference type="GO" id="GO:0004715">
    <property type="term" value="F:non-membrane spanning protein tyrosine kinase activity"/>
    <property type="evidence" value="ECO:0000318"/>
    <property type="project" value="GO_Central"/>
</dbReference>
<keyword evidence="1 11" id="KW-0728">SH3 domain</keyword>
<evidence type="ECO:0000256" key="3">
    <source>
        <dbReference type="ARBA" id="ARBA00022679"/>
    </source>
</evidence>
<dbReference type="OMA" id="RHYHIQP"/>
<dbReference type="InterPro" id="IPR000719">
    <property type="entry name" value="Prot_kinase_dom"/>
</dbReference>
<dbReference type="PRINTS" id="PR00109">
    <property type="entry name" value="TYRKINASE"/>
</dbReference>
<dbReference type="Gene3D" id="2.30.30.40">
    <property type="entry name" value="SH3 Domains"/>
    <property type="match status" value="1"/>
</dbReference>
<evidence type="ECO:0000256" key="9">
    <source>
        <dbReference type="ARBA" id="ARBA00051245"/>
    </source>
</evidence>
<keyword evidence="18" id="KW-1185">Reference proteome</keyword>
<dbReference type="InterPro" id="IPR050198">
    <property type="entry name" value="Non-receptor_tyrosine_kinases"/>
</dbReference>
<evidence type="ECO:0000256" key="5">
    <source>
        <dbReference type="ARBA" id="ARBA00022777"/>
    </source>
</evidence>
<dbReference type="PROSITE" id="PS00107">
    <property type="entry name" value="PROTEIN_KINASE_ATP"/>
    <property type="match status" value="1"/>
</dbReference>
<evidence type="ECO:0000256" key="10">
    <source>
        <dbReference type="PROSITE-ProRule" id="PRU00191"/>
    </source>
</evidence>
<evidence type="ECO:0000259" key="16">
    <source>
        <dbReference type="PROSITE" id="PS50011"/>
    </source>
</evidence>
<dbReference type="InterPro" id="IPR001452">
    <property type="entry name" value="SH3_domain"/>
</dbReference>
<feature type="domain" description="SH2" evidence="14">
    <location>
        <begin position="89"/>
        <end position="183"/>
    </location>
</feature>
<dbReference type="GO" id="GO:0005524">
    <property type="term" value="F:ATP binding"/>
    <property type="evidence" value="ECO:0007669"/>
    <property type="project" value="UniProtKB-UniRule"/>
</dbReference>
<dbReference type="GO" id="GO:0005102">
    <property type="term" value="F:signaling receptor binding"/>
    <property type="evidence" value="ECO:0000318"/>
    <property type="project" value="GO_Central"/>
</dbReference>
<dbReference type="InParanoid" id="F6RMF5"/>
<dbReference type="AlphaFoldDB" id="F6RMF5"/>
<dbReference type="SUPFAM" id="SSF50044">
    <property type="entry name" value="SH3-domain"/>
    <property type="match status" value="1"/>
</dbReference>
<evidence type="ECO:0000313" key="18">
    <source>
        <dbReference type="Proteomes" id="UP000008144"/>
    </source>
</evidence>
<evidence type="ECO:0000256" key="7">
    <source>
        <dbReference type="ARBA" id="ARBA00022999"/>
    </source>
</evidence>
<name>F6RMF5_CIOIN</name>
<reference evidence="17" key="3">
    <citation type="submission" date="2025-09" db="UniProtKB">
        <authorList>
            <consortium name="Ensembl"/>
        </authorList>
    </citation>
    <scope>IDENTIFICATION</scope>
</reference>
<dbReference type="InterPro" id="IPR008266">
    <property type="entry name" value="Tyr_kinase_AS"/>
</dbReference>
<keyword evidence="6 12" id="KW-0067">ATP-binding</keyword>
<dbReference type="Pfam" id="PF07714">
    <property type="entry name" value="PK_Tyr_Ser-Thr"/>
    <property type="match status" value="1"/>
</dbReference>
<dbReference type="PANTHER" id="PTHR24418">
    <property type="entry name" value="TYROSINE-PROTEIN KINASE"/>
    <property type="match status" value="1"/>
</dbReference>
<dbReference type="FunFam" id="3.30.200.20:FF:000037">
    <property type="entry name" value="Tyrosine-protein kinase"/>
    <property type="match status" value="1"/>
</dbReference>
<dbReference type="EC" id="2.7.10.2" evidence="13"/>
<keyword evidence="8 13" id="KW-0829">Tyrosine-protein kinase</keyword>
<gene>
    <name evidence="17" type="primary">LOC100183015</name>
</gene>
<dbReference type="InterPro" id="IPR017441">
    <property type="entry name" value="Protein_kinase_ATP_BS"/>
</dbReference>
<keyword evidence="4 12" id="KW-0547">Nucleotide-binding</keyword>
<reference evidence="18" key="1">
    <citation type="journal article" date="2002" name="Science">
        <title>The draft genome of Ciona intestinalis: insights into chordate and vertebrate origins.</title>
        <authorList>
            <person name="Dehal P."/>
            <person name="Satou Y."/>
            <person name="Campbell R.K."/>
            <person name="Chapman J."/>
            <person name="Degnan B."/>
            <person name="De Tomaso A."/>
            <person name="Davidson B."/>
            <person name="Di Gregorio A."/>
            <person name="Gelpke M."/>
            <person name="Goodstein D.M."/>
            <person name="Harafuji N."/>
            <person name="Hastings K.E."/>
            <person name="Ho I."/>
            <person name="Hotta K."/>
            <person name="Huang W."/>
            <person name="Kawashima T."/>
            <person name="Lemaire P."/>
            <person name="Martinez D."/>
            <person name="Meinertzhagen I.A."/>
            <person name="Necula S."/>
            <person name="Nonaka M."/>
            <person name="Putnam N."/>
            <person name="Rash S."/>
            <person name="Saiga H."/>
            <person name="Satake M."/>
            <person name="Terry A."/>
            <person name="Yamada L."/>
            <person name="Wang H.G."/>
            <person name="Awazu S."/>
            <person name="Azumi K."/>
            <person name="Boore J."/>
            <person name="Branno M."/>
            <person name="Chin-Bow S."/>
            <person name="DeSantis R."/>
            <person name="Doyle S."/>
            <person name="Francino P."/>
            <person name="Keys D.N."/>
            <person name="Haga S."/>
            <person name="Hayashi H."/>
            <person name="Hino K."/>
            <person name="Imai K.S."/>
            <person name="Inaba K."/>
            <person name="Kano S."/>
            <person name="Kobayashi K."/>
            <person name="Kobayashi M."/>
            <person name="Lee B.I."/>
            <person name="Makabe K.W."/>
            <person name="Manohar C."/>
            <person name="Matassi G."/>
            <person name="Medina M."/>
            <person name="Mochizuki Y."/>
            <person name="Mount S."/>
            <person name="Morishita T."/>
            <person name="Miura S."/>
            <person name="Nakayama A."/>
            <person name="Nishizaka S."/>
            <person name="Nomoto H."/>
            <person name="Ohta F."/>
            <person name="Oishi K."/>
            <person name="Rigoutsos I."/>
            <person name="Sano M."/>
            <person name="Sasaki A."/>
            <person name="Sasakura Y."/>
            <person name="Shoguchi E."/>
            <person name="Shin-i T."/>
            <person name="Spagnuolo A."/>
            <person name="Stainier D."/>
            <person name="Suzuki M.M."/>
            <person name="Tassy O."/>
            <person name="Takatori N."/>
            <person name="Tokuoka M."/>
            <person name="Yagi K."/>
            <person name="Yoshizaki F."/>
            <person name="Wada S."/>
            <person name="Zhang C."/>
            <person name="Hyatt P.D."/>
            <person name="Larimer F."/>
            <person name="Detter C."/>
            <person name="Doggett N."/>
            <person name="Glavina T."/>
            <person name="Hawkins T."/>
            <person name="Richardson P."/>
            <person name="Lucas S."/>
            <person name="Kohara Y."/>
            <person name="Levine M."/>
            <person name="Satoh N."/>
            <person name="Rokhsar D.S."/>
        </authorList>
    </citation>
    <scope>NUCLEOTIDE SEQUENCE [LARGE SCALE GENOMIC DNA]</scope>
</reference>
<dbReference type="Pfam" id="PF00017">
    <property type="entry name" value="SH2"/>
    <property type="match status" value="1"/>
</dbReference>
<dbReference type="PRINTS" id="PR00452">
    <property type="entry name" value="SH3DOMAIN"/>
</dbReference>
<dbReference type="Ensembl" id="ENSCINT00000011940.3">
    <property type="protein sequence ID" value="ENSCINP00000011940.3"/>
    <property type="gene ID" value="ENSCING00000005770.3"/>
</dbReference>
<dbReference type="InterPro" id="IPR001245">
    <property type="entry name" value="Ser-Thr/Tyr_kinase_cat_dom"/>
</dbReference>
<proteinExistence type="inferred from homology"/>
<organism evidence="17 18">
    <name type="scientific">Ciona intestinalis</name>
    <name type="common">Transparent sea squirt</name>
    <name type="synonym">Ascidia intestinalis</name>
    <dbReference type="NCBI Taxonomy" id="7719"/>
    <lineage>
        <taxon>Eukaryota</taxon>
        <taxon>Metazoa</taxon>
        <taxon>Chordata</taxon>
        <taxon>Tunicata</taxon>
        <taxon>Ascidiacea</taxon>
        <taxon>Phlebobranchia</taxon>
        <taxon>Cionidae</taxon>
        <taxon>Ciona</taxon>
    </lineage>
</organism>
<keyword evidence="3 13" id="KW-0808">Transferase</keyword>
<keyword evidence="2" id="KW-0597">Phosphoprotein</keyword>
<dbReference type="HOGENOM" id="CLU_000288_7_2_1"/>
<dbReference type="PROSITE" id="PS50001">
    <property type="entry name" value="SH2"/>
    <property type="match status" value="1"/>
</dbReference>
<dbReference type="GO" id="GO:0005886">
    <property type="term" value="C:plasma membrane"/>
    <property type="evidence" value="ECO:0000318"/>
    <property type="project" value="GO_Central"/>
</dbReference>
<dbReference type="SUPFAM" id="SSF56112">
    <property type="entry name" value="Protein kinase-like (PK-like)"/>
    <property type="match status" value="1"/>
</dbReference>
<feature type="domain" description="SH3" evidence="15">
    <location>
        <begin position="17"/>
        <end position="82"/>
    </location>
</feature>
<dbReference type="PRINTS" id="PR00401">
    <property type="entry name" value="SH2DOMAIN"/>
</dbReference>
<comment type="catalytic activity">
    <reaction evidence="9 13">
        <text>L-tyrosyl-[protein] + ATP = O-phospho-L-tyrosyl-[protein] + ADP + H(+)</text>
        <dbReference type="Rhea" id="RHEA:10596"/>
        <dbReference type="Rhea" id="RHEA-COMP:10136"/>
        <dbReference type="Rhea" id="RHEA-COMP:20101"/>
        <dbReference type="ChEBI" id="CHEBI:15378"/>
        <dbReference type="ChEBI" id="CHEBI:30616"/>
        <dbReference type="ChEBI" id="CHEBI:46858"/>
        <dbReference type="ChEBI" id="CHEBI:61978"/>
        <dbReference type="ChEBI" id="CHEBI:456216"/>
        <dbReference type="EC" id="2.7.10.2"/>
    </reaction>
</comment>
<comment type="similarity">
    <text evidence="13">Belongs to the protein kinase superfamily. Tyr protein kinase family.</text>
</comment>
<dbReference type="SUPFAM" id="SSF55550">
    <property type="entry name" value="SH2 domain"/>
    <property type="match status" value="1"/>
</dbReference>
<dbReference type="SMART" id="SM00252">
    <property type="entry name" value="SH2"/>
    <property type="match status" value="1"/>
</dbReference>
<dbReference type="InterPro" id="IPR036028">
    <property type="entry name" value="SH3-like_dom_sf"/>
</dbReference>
<accession>F6RMF5</accession>
<dbReference type="Gene3D" id="3.30.505.10">
    <property type="entry name" value="SH2 domain"/>
    <property type="match status" value="1"/>
</dbReference>
<dbReference type="FunFam" id="1.10.510.10:FF:000399">
    <property type="entry name" value="Tyrosine-protein kinase"/>
    <property type="match status" value="1"/>
</dbReference>
<dbReference type="SMART" id="SM00326">
    <property type="entry name" value="SH3"/>
    <property type="match status" value="1"/>
</dbReference>
<dbReference type="InterPro" id="IPR036860">
    <property type="entry name" value="SH2_dom_sf"/>
</dbReference>
<feature type="binding site" evidence="12">
    <location>
        <position position="241"/>
    </location>
    <ligand>
        <name>ATP</name>
        <dbReference type="ChEBI" id="CHEBI:30616"/>
    </ligand>
</feature>
<evidence type="ECO:0000313" key="17">
    <source>
        <dbReference type="Ensembl" id="ENSCINP00000011940.3"/>
    </source>
</evidence>
<evidence type="ECO:0000256" key="1">
    <source>
        <dbReference type="ARBA" id="ARBA00022443"/>
    </source>
</evidence>
<protein>
    <recommendedName>
        <fullName evidence="13">Tyrosine-protein kinase</fullName>
        <ecNumber evidence="13">2.7.10.2</ecNumber>
    </recommendedName>
</protein>
<keyword evidence="7 10" id="KW-0727">SH2 domain</keyword>
<evidence type="ECO:0000256" key="12">
    <source>
        <dbReference type="PROSITE-ProRule" id="PRU10141"/>
    </source>
</evidence>
<dbReference type="PROSITE" id="PS50002">
    <property type="entry name" value="SH3"/>
    <property type="match status" value="1"/>
</dbReference>
<dbReference type="Gene3D" id="1.10.510.10">
    <property type="entry name" value="Transferase(Phosphotransferase) domain 1"/>
    <property type="match status" value="1"/>
</dbReference>
<dbReference type="GO" id="GO:0007169">
    <property type="term" value="P:cell surface receptor protein tyrosine kinase signaling pathway"/>
    <property type="evidence" value="ECO:0000318"/>
    <property type="project" value="GO_Central"/>
</dbReference>
<evidence type="ECO:0000256" key="6">
    <source>
        <dbReference type="ARBA" id="ARBA00022840"/>
    </source>
</evidence>
<dbReference type="Gene3D" id="3.30.200.20">
    <property type="entry name" value="Phosphorylase Kinase, domain 1"/>
    <property type="match status" value="1"/>
</dbReference>
<dbReference type="PROSITE" id="PS00109">
    <property type="entry name" value="PROTEIN_KINASE_TYR"/>
    <property type="match status" value="1"/>
</dbReference>
<evidence type="ECO:0000256" key="8">
    <source>
        <dbReference type="ARBA" id="ARBA00023137"/>
    </source>
</evidence>
<evidence type="ECO:0000256" key="2">
    <source>
        <dbReference type="ARBA" id="ARBA00022553"/>
    </source>
</evidence>
<dbReference type="InterPro" id="IPR020635">
    <property type="entry name" value="Tyr_kinase_cat_dom"/>
</dbReference>
<dbReference type="GO" id="GO:0030154">
    <property type="term" value="P:cell differentiation"/>
    <property type="evidence" value="ECO:0000318"/>
    <property type="project" value="GO_Central"/>
</dbReference>
<keyword evidence="5 13" id="KW-0418">Kinase</keyword>
<evidence type="ECO:0000259" key="15">
    <source>
        <dbReference type="PROSITE" id="PS50002"/>
    </source>
</evidence>
<evidence type="ECO:0000256" key="4">
    <source>
        <dbReference type="ARBA" id="ARBA00022741"/>
    </source>
</evidence>
<dbReference type="Proteomes" id="UP000008144">
    <property type="component" value="Unassembled WGS sequence"/>
</dbReference>
<dbReference type="GeneTree" id="ENSGT00940000164033"/>
<sequence length="472" mass="53992">PAPPIPTPVSIREPVHQEQEIYIALYDYGARAKNHLTIKKGDRMIMLYKDGAWSVVRLLQPNRMNSNTKGYVPSNFIRRESLINSQPPWMFDTAVRSEAITLLMQPCNQQGAFMVRRRADDRNEYALSVKVEVMNKAKVHHFKIKKSSQGYLMGGIEFITLDELVAFYKKNLVGDIARLGSPCKQSQMVVESPQTIGLSHDIVDEWEIDRNSIQLGKKLGSGQFGEVHKGLWNKTTTVAVKTMKSSDSLNKEEFLKEARLMKKLHHPKLVQLFAVCTQSEPFYIVTELMCNGALLDYLTGEDLNLEEEVLIDMATQVATGMAYLEVKNYIHRDLAARNILVGKNNNCKVADFGLARLTQDDEIYQAKVKAKIPIRWTAPEAITKQQFSIKSDVWSFGILLTEIIGKGRVPYPGMNNKEVLEQLERGYRMERLEKCSEDMYKIMRDCWDIDPNERPSFEILEIELSDFLQAYV</sequence>
<dbReference type="PROSITE" id="PS50011">
    <property type="entry name" value="PROTEIN_KINASE_DOM"/>
    <property type="match status" value="1"/>
</dbReference>
<dbReference type="SMART" id="SM00219">
    <property type="entry name" value="TyrKc"/>
    <property type="match status" value="1"/>
</dbReference>